<dbReference type="InterPro" id="IPR001680">
    <property type="entry name" value="WD40_rpt"/>
</dbReference>
<evidence type="ECO:0000256" key="2">
    <source>
        <dbReference type="ARBA" id="ARBA00022737"/>
    </source>
</evidence>
<dbReference type="SUPFAM" id="SSF52540">
    <property type="entry name" value="P-loop containing nucleoside triphosphate hydrolases"/>
    <property type="match status" value="1"/>
</dbReference>
<evidence type="ECO:0000313" key="6">
    <source>
        <dbReference type="EMBL" id="KAF9884070.1"/>
    </source>
</evidence>
<dbReference type="Pfam" id="PF00400">
    <property type="entry name" value="WD40"/>
    <property type="match status" value="7"/>
</dbReference>
<dbReference type="GO" id="GO:0003824">
    <property type="term" value="F:catalytic activity"/>
    <property type="evidence" value="ECO:0007669"/>
    <property type="project" value="InterPro"/>
</dbReference>
<keyword evidence="1 3" id="KW-0853">WD repeat</keyword>
<feature type="domain" description="Nucleoside phosphorylase" evidence="4">
    <location>
        <begin position="12"/>
        <end position="282"/>
    </location>
</feature>
<dbReference type="InterPro" id="IPR056884">
    <property type="entry name" value="NPHP3-like_N"/>
</dbReference>
<keyword evidence="2" id="KW-0677">Repeat</keyword>
<dbReference type="PROSITE" id="PS50294">
    <property type="entry name" value="WD_REPEATS_REGION"/>
    <property type="match status" value="7"/>
</dbReference>
<gene>
    <name evidence="6" type="ORF">FE257_002300</name>
</gene>
<feature type="repeat" description="WD" evidence="3">
    <location>
        <begin position="1018"/>
        <end position="1059"/>
    </location>
</feature>
<dbReference type="AlphaFoldDB" id="A0AAD4CCQ7"/>
<dbReference type="SMART" id="SM00320">
    <property type="entry name" value="WD40"/>
    <property type="match status" value="7"/>
</dbReference>
<dbReference type="Pfam" id="PF01048">
    <property type="entry name" value="PNP_UDP_1"/>
    <property type="match status" value="1"/>
</dbReference>
<dbReference type="InterPro" id="IPR050505">
    <property type="entry name" value="WDR55/POC1"/>
</dbReference>
<dbReference type="EMBL" id="VCAU01000135">
    <property type="protein sequence ID" value="KAF9884070.1"/>
    <property type="molecule type" value="Genomic_DNA"/>
</dbReference>
<keyword evidence="7" id="KW-1185">Reference proteome</keyword>
<feature type="repeat" description="WD" evidence="3">
    <location>
        <begin position="851"/>
        <end position="892"/>
    </location>
</feature>
<proteinExistence type="predicted"/>
<dbReference type="InterPro" id="IPR035994">
    <property type="entry name" value="Nucleoside_phosphorylase_sf"/>
</dbReference>
<feature type="repeat" description="WD" evidence="3">
    <location>
        <begin position="1060"/>
        <end position="1101"/>
    </location>
</feature>
<feature type="repeat" description="WD" evidence="3">
    <location>
        <begin position="1102"/>
        <end position="1143"/>
    </location>
</feature>
<organism evidence="6 7">
    <name type="scientific">Aspergillus nanangensis</name>
    <dbReference type="NCBI Taxonomy" id="2582783"/>
    <lineage>
        <taxon>Eukaryota</taxon>
        <taxon>Fungi</taxon>
        <taxon>Dikarya</taxon>
        <taxon>Ascomycota</taxon>
        <taxon>Pezizomycotina</taxon>
        <taxon>Eurotiomycetes</taxon>
        <taxon>Eurotiomycetidae</taxon>
        <taxon>Eurotiales</taxon>
        <taxon>Aspergillaceae</taxon>
        <taxon>Aspergillus</taxon>
        <taxon>Aspergillus subgen. Circumdati</taxon>
    </lineage>
</organism>
<evidence type="ECO:0000259" key="4">
    <source>
        <dbReference type="Pfam" id="PF01048"/>
    </source>
</evidence>
<dbReference type="GO" id="GO:0009116">
    <property type="term" value="P:nucleoside metabolic process"/>
    <property type="evidence" value="ECO:0007669"/>
    <property type="project" value="InterPro"/>
</dbReference>
<comment type="caution">
    <text evidence="6">The sequence shown here is derived from an EMBL/GenBank/DDBJ whole genome shotgun (WGS) entry which is preliminary data.</text>
</comment>
<sequence>MARRQPRPDQYTIGWVTALPIELAAAQEMLDERHEIPFRHPSDTNIYTLGRIGVHNVVIACLPYSRMGTNSAAVVATQMKSTFPTIQFILMVGIGGGVPSTDFDIRLGDVVVSRSDKSRGAVIQYDFGKATKDGFQRTNLLNHPPPLLLKAIAQLEAYHNREQARFLDYVSQLNQLEKFKREAAGPDLLFKAECVHVNGDACVRHSAANLVERKLRGKEVMIHYGTIASGNQVLKDAFERDRVSDALGGVLCFEMEAAGLMNDFPCLVIRGICDYSDSHKNKGWQGYAAGTAAAYAKELLTVIPPAEESQSRVTKELPAEAYDTLDRLPHAVDAPYNSYKQRHDPICLPNTRINVLHQINEWIYQQDTRTLFWLNGLAGTGKSTIARTVARRSDDAGLLGASFFFSRGGGDTGNSRKFATSIARQLAIQSSILEEHICEAIKQHRDISNQSLTDQWHCLITKPLLKATGALCAPSVVIVIDALDECDNDDDIMLILRLLAEDQVNACIQLRFFLTSRPEAPVRRVFNKLPESRRRNFVLHEITTETTNDLSIFFTKKLAEIAENHDLGANWPDNILIQDDEEKGTAYGQLQYILGSIVVLLSQLPAHSVAVLLGLEDQDIRGTLNDLHSILIIPDKTDDPLRLHHPSLRDFLLNNQRCTNPDLYINEKQAHRKLLLACIALMSIALKKDICGLKAPGTLVQEITGHQIKQYLLPELQYACLYWGQHVSKSSYGIHDNDFIHQFLKEHLLHWLEALGLIGRVSEGIHIINLIASHASSSECPQFCDFIQDAKHFIQYNQYCLQQAPLQVYFSALIFAPAQSIIKNRFQHQALQWIKQLPKVRVGWSQCLQTLEGHSDWVNSVAFRPDGKMLASASHDKTIRLWDSITGRCLQTLEGHSNSVSSVVFRPDGKILASVSDKTIQLWDSVTGRCLQTLEGHSDWVRSIAFRPDGKILASASGDMTVRLWDCISGRCLQTLEGHNNWVMPVVFRPDSKILASASEDKTIRLWDSITGRCLQTLEGHSDWVSSVVFRPDGKMLASASHDKTIRLWDPVTGRCLQTLEGHSYWVLSVVFRPDGKILASASGDKTIRLWDSVSGRCLQILEGHSDWVSSVVFRPDGKMLASASHDKTIRLWDPITGRCLQTLEDQGHMSSLSFVNNCPYLRTDRGFVHFDSDNLEDFQSSEQQPSGLYIAGSWVTLDTICFLWIPSEYRSYSTSDVYNNMIALGYPSGQVVSLIF</sequence>
<dbReference type="Gene3D" id="3.40.50.1580">
    <property type="entry name" value="Nucleoside phosphorylase domain"/>
    <property type="match status" value="1"/>
</dbReference>
<evidence type="ECO:0000256" key="1">
    <source>
        <dbReference type="ARBA" id="ARBA00022574"/>
    </source>
</evidence>
<dbReference type="PANTHER" id="PTHR44019">
    <property type="entry name" value="WD REPEAT-CONTAINING PROTEIN 55"/>
    <property type="match status" value="1"/>
</dbReference>
<evidence type="ECO:0000256" key="3">
    <source>
        <dbReference type="PROSITE-ProRule" id="PRU00221"/>
    </source>
</evidence>
<dbReference type="PRINTS" id="PR00320">
    <property type="entry name" value="GPROTEINBRPT"/>
</dbReference>
<dbReference type="InterPro" id="IPR000845">
    <property type="entry name" value="Nucleoside_phosphorylase_d"/>
</dbReference>
<dbReference type="InterPro" id="IPR020472">
    <property type="entry name" value="WD40_PAC1"/>
</dbReference>
<dbReference type="Gene3D" id="3.40.50.300">
    <property type="entry name" value="P-loop containing nucleotide triphosphate hydrolases"/>
    <property type="match status" value="1"/>
</dbReference>
<reference evidence="6" key="1">
    <citation type="journal article" date="2019" name="Beilstein J. Org. Chem.">
        <title>Nanangenines: drimane sesquiterpenoids as the dominant metabolite cohort of a novel Australian fungus, Aspergillus nanangensis.</title>
        <authorList>
            <person name="Lacey H.J."/>
            <person name="Gilchrist C.L.M."/>
            <person name="Crombie A."/>
            <person name="Kalaitzis J.A."/>
            <person name="Vuong D."/>
            <person name="Rutledge P.J."/>
            <person name="Turner P."/>
            <person name="Pitt J.I."/>
            <person name="Lacey E."/>
            <person name="Chooi Y.H."/>
            <person name="Piggott A.M."/>
        </authorList>
    </citation>
    <scope>NUCLEOTIDE SEQUENCE</scope>
    <source>
        <strain evidence="6">MST-FP2251</strain>
    </source>
</reference>
<feature type="domain" description="Nephrocystin 3-like N-terminal" evidence="5">
    <location>
        <begin position="358"/>
        <end position="517"/>
    </location>
</feature>
<dbReference type="Pfam" id="PF24883">
    <property type="entry name" value="NPHP3_N"/>
    <property type="match status" value="1"/>
</dbReference>
<dbReference type="Proteomes" id="UP001194746">
    <property type="component" value="Unassembled WGS sequence"/>
</dbReference>
<feature type="repeat" description="WD" evidence="3">
    <location>
        <begin position="976"/>
        <end position="1017"/>
    </location>
</feature>
<feature type="repeat" description="WD" evidence="3">
    <location>
        <begin position="893"/>
        <end position="933"/>
    </location>
</feature>
<evidence type="ECO:0000259" key="5">
    <source>
        <dbReference type="Pfam" id="PF24883"/>
    </source>
</evidence>
<dbReference type="InterPro" id="IPR027417">
    <property type="entry name" value="P-loop_NTPase"/>
</dbReference>
<dbReference type="InterPro" id="IPR036322">
    <property type="entry name" value="WD40_repeat_dom_sf"/>
</dbReference>
<protein>
    <submittedName>
        <fullName evidence="6">Uncharacterized protein</fullName>
    </submittedName>
</protein>
<dbReference type="PROSITE" id="PS50082">
    <property type="entry name" value="WD_REPEATS_2"/>
    <property type="match status" value="7"/>
</dbReference>
<evidence type="ECO:0000313" key="7">
    <source>
        <dbReference type="Proteomes" id="UP001194746"/>
    </source>
</evidence>
<dbReference type="SUPFAM" id="SSF50978">
    <property type="entry name" value="WD40 repeat-like"/>
    <property type="match status" value="1"/>
</dbReference>
<accession>A0AAD4CCQ7</accession>
<dbReference type="CDD" id="cd00200">
    <property type="entry name" value="WD40"/>
    <property type="match status" value="1"/>
</dbReference>
<dbReference type="InterPro" id="IPR015943">
    <property type="entry name" value="WD40/YVTN_repeat-like_dom_sf"/>
</dbReference>
<name>A0AAD4CCQ7_ASPNN</name>
<reference evidence="6" key="2">
    <citation type="submission" date="2020-02" db="EMBL/GenBank/DDBJ databases">
        <authorList>
            <person name="Gilchrist C.L.M."/>
            <person name="Chooi Y.-H."/>
        </authorList>
    </citation>
    <scope>NUCLEOTIDE SEQUENCE</scope>
    <source>
        <strain evidence="6">MST-FP2251</strain>
    </source>
</reference>
<feature type="repeat" description="WD" evidence="3">
    <location>
        <begin position="934"/>
        <end position="975"/>
    </location>
</feature>
<dbReference type="PANTHER" id="PTHR44019:SF8">
    <property type="entry name" value="POC1 CENTRIOLAR PROTEIN HOMOLOG"/>
    <property type="match status" value="1"/>
</dbReference>
<dbReference type="Gene3D" id="2.130.10.10">
    <property type="entry name" value="YVTN repeat-like/Quinoprotein amine dehydrogenase"/>
    <property type="match status" value="4"/>
</dbReference>
<dbReference type="SUPFAM" id="SSF53167">
    <property type="entry name" value="Purine and uridine phosphorylases"/>
    <property type="match status" value="1"/>
</dbReference>